<dbReference type="Proteomes" id="UP000283509">
    <property type="component" value="Unassembled WGS sequence"/>
</dbReference>
<keyword evidence="3" id="KW-1185">Reference proteome</keyword>
<reference evidence="2 3" key="2">
    <citation type="submission" date="2019-01" db="EMBL/GenBank/DDBJ databases">
        <title>The decoding of complex shrimp genome reveals the adaptation for benthos swimmer, frequently molting mechanism and breeding impact on genome.</title>
        <authorList>
            <person name="Sun Y."/>
            <person name="Gao Y."/>
            <person name="Yu Y."/>
        </authorList>
    </citation>
    <scope>NUCLEOTIDE SEQUENCE [LARGE SCALE GENOMIC DNA]</scope>
    <source>
        <tissue evidence="2">Muscle</tissue>
    </source>
</reference>
<organism evidence="2 3">
    <name type="scientific">Penaeus vannamei</name>
    <name type="common">Whiteleg shrimp</name>
    <name type="synonym">Litopenaeus vannamei</name>
    <dbReference type="NCBI Taxonomy" id="6689"/>
    <lineage>
        <taxon>Eukaryota</taxon>
        <taxon>Metazoa</taxon>
        <taxon>Ecdysozoa</taxon>
        <taxon>Arthropoda</taxon>
        <taxon>Crustacea</taxon>
        <taxon>Multicrustacea</taxon>
        <taxon>Malacostraca</taxon>
        <taxon>Eumalacostraca</taxon>
        <taxon>Eucarida</taxon>
        <taxon>Decapoda</taxon>
        <taxon>Dendrobranchiata</taxon>
        <taxon>Penaeoidea</taxon>
        <taxon>Penaeidae</taxon>
        <taxon>Penaeus</taxon>
    </lineage>
</organism>
<accession>A0A423SMW9</accession>
<evidence type="ECO:0000256" key="1">
    <source>
        <dbReference type="SAM" id="MobiDB-lite"/>
    </source>
</evidence>
<evidence type="ECO:0000313" key="2">
    <source>
        <dbReference type="EMBL" id="ROT65543.1"/>
    </source>
</evidence>
<evidence type="ECO:0000313" key="3">
    <source>
        <dbReference type="Proteomes" id="UP000283509"/>
    </source>
</evidence>
<dbReference type="EMBL" id="QCYY01003075">
    <property type="protein sequence ID" value="ROT65543.1"/>
    <property type="molecule type" value="Genomic_DNA"/>
</dbReference>
<reference evidence="2 3" key="1">
    <citation type="submission" date="2018-04" db="EMBL/GenBank/DDBJ databases">
        <authorList>
            <person name="Zhang X."/>
            <person name="Yuan J."/>
            <person name="Li F."/>
            <person name="Xiang J."/>
        </authorList>
    </citation>
    <scope>NUCLEOTIDE SEQUENCE [LARGE SCALE GENOMIC DNA]</scope>
    <source>
        <tissue evidence="2">Muscle</tissue>
    </source>
</reference>
<dbReference type="AlphaFoldDB" id="A0A423SMW9"/>
<comment type="caution">
    <text evidence="2">The sequence shown here is derived from an EMBL/GenBank/DDBJ whole genome shotgun (WGS) entry which is preliminary data.</text>
</comment>
<dbReference type="STRING" id="6689.A0A423SMW9"/>
<protein>
    <submittedName>
        <fullName evidence="2">Uncharacterized protein</fullName>
    </submittedName>
</protein>
<proteinExistence type="predicted"/>
<feature type="region of interest" description="Disordered" evidence="1">
    <location>
        <begin position="96"/>
        <end position="117"/>
    </location>
</feature>
<gene>
    <name evidence="2" type="ORF">C7M84_016472</name>
</gene>
<feature type="region of interest" description="Disordered" evidence="1">
    <location>
        <begin position="307"/>
        <end position="338"/>
    </location>
</feature>
<name>A0A423SMW9_PENVA</name>
<sequence>MERSRSLVASSYYLLKRISLAFPRRFPKLSLPSSFSYRRHFITRVSSPIQSSPPAPSPSSPSGFPAEPCATLSLSPPYIFRASCLLHPPPSLPLPPSAEPVHSSPPPFPPSPPPLPPPIPPFHGHEPLHCSSTLSSNSLSPLPPHQSHYTNPIIDVPHFLLRSPNSYRSPFLLPFKHEIHYCTIPQFPPHNPICPCLSPPSAPNPNFRLLHTSSFPALVSFHSFSGPPFSAIEPPLSPPFAGAPLPFFFPLRALCASSSLAPRSFQQNSTVLHPSSRPLTEFPSIPPTPSSPFSAFSLRTFNLSSEPSAVSPLPSPPSGSDRAGVGGCRGLTDESSFRPFPSVFDFSRPPLVRKDGKVVSCPDGRTVERSGVC</sequence>